<dbReference type="InterPro" id="IPR045177">
    <property type="entry name" value="FDM1-5/IDN2"/>
</dbReference>
<feature type="domain" description="XS" evidence="4">
    <location>
        <begin position="115"/>
        <end position="217"/>
    </location>
</feature>
<dbReference type="Pfam" id="PF03468">
    <property type="entry name" value="XS"/>
    <property type="match status" value="1"/>
</dbReference>
<dbReference type="GO" id="GO:0080188">
    <property type="term" value="P:gene silencing by siRNA-directed DNA methylation"/>
    <property type="evidence" value="ECO:0007669"/>
    <property type="project" value="InterPro"/>
</dbReference>
<sequence>MEFSFEEDSDISESEIECHIEKPYAELKSGKHKVKNPNATLRCPFCLGKKKQDYRYKELYQHAHGVGKSSSSRSAKEKANHLALAKYLEEYLACEPGPSEVMVKPESGTKILEQDLLVWPWVGVIVNVFTESFGETGSSMQKEFAKYRPSEIHTLSGGDSTGYSVIIFPKDWTGYKDAMAFDRDFEAGQHGKKHWNEKKNQPGSSLYGWLARADDYKTEGPVGDYLRKHGNLKTVYEIVQEETREKQNVVTSLTNEIDVKNEDLSEWETKFNTKSISLRRVVEEKDLLQQAYNEEMRKMQRVAREHTRKIFDENQKLKDELEFQRRELERRSRELNKHETLTELEKNKLDEEMEKNVVKNNLASMEQKKADENVLRLVEEQKMEKEAALKKILELEKQLDAKQKLELEIAELKGQLKVLKHMGGEDDIGFQQKMEEMVNDLNEKVEEMSGLESLNHTLIVKERERNDELQDARKELIEGLNDILTGRTNFGIKRMGEIDTKPFLHACMQIHPTEATTRSAQLCSLWQEYVKNPGWHPFKIVSLGEGEHQEVIDEEDEKLQELKEEFGVEVYNAVVVALKEVNEYNPSGRLKNHKVDKELKRTSVIAADSIGVVDVTQDSRNTLPT</sequence>
<dbReference type="PANTHER" id="PTHR21596:SF3">
    <property type="entry name" value="FACTOR OF DNA METHYLATION 1-RELATED"/>
    <property type="match status" value="1"/>
</dbReference>
<reference evidence="7 8" key="1">
    <citation type="submission" date="2020-10" db="EMBL/GenBank/DDBJ databases">
        <title>The Coptis chinensis genome and diversification of protoberbering-type alkaloids.</title>
        <authorList>
            <person name="Wang B."/>
            <person name="Shu S."/>
            <person name="Song C."/>
            <person name="Liu Y."/>
        </authorList>
    </citation>
    <scope>NUCLEOTIDE SEQUENCE [LARGE SCALE GENOMIC DNA]</scope>
    <source>
        <strain evidence="7">HL-2020</strain>
        <tissue evidence="7">Leaf</tissue>
    </source>
</reference>
<comment type="caution">
    <text evidence="7">The sequence shown here is derived from an EMBL/GenBank/DDBJ whole genome shotgun (WGS) entry which is preliminary data.</text>
</comment>
<evidence type="ECO:0000259" key="6">
    <source>
        <dbReference type="Pfam" id="PF03470"/>
    </source>
</evidence>
<evidence type="ECO:0000256" key="1">
    <source>
        <dbReference type="ARBA" id="ARBA00023054"/>
    </source>
</evidence>
<dbReference type="Pfam" id="PF03470">
    <property type="entry name" value="zf-XS"/>
    <property type="match status" value="1"/>
</dbReference>
<dbReference type="Pfam" id="PF03469">
    <property type="entry name" value="XH"/>
    <property type="match status" value="1"/>
</dbReference>
<accession>A0A835ICI7</accession>
<keyword evidence="1 3" id="KW-0175">Coiled coil</keyword>
<evidence type="ECO:0000256" key="2">
    <source>
        <dbReference type="ARBA" id="ARBA00023158"/>
    </source>
</evidence>
<dbReference type="InterPro" id="IPR038588">
    <property type="entry name" value="XS_domain_sf"/>
</dbReference>
<gene>
    <name evidence="7" type="ORF">IFM89_007062</name>
</gene>
<dbReference type="EMBL" id="JADFTS010000003">
    <property type="protein sequence ID" value="KAF9613333.1"/>
    <property type="molecule type" value="Genomic_DNA"/>
</dbReference>
<feature type="domain" description="Zinc finger-XS" evidence="6">
    <location>
        <begin position="43"/>
        <end position="85"/>
    </location>
</feature>
<dbReference type="InterPro" id="IPR005379">
    <property type="entry name" value="FDM1-5/IDN2_XH"/>
</dbReference>
<keyword evidence="8" id="KW-1185">Reference proteome</keyword>
<protein>
    <submittedName>
        <fullName evidence="7">Uncharacterized protein</fullName>
    </submittedName>
</protein>
<evidence type="ECO:0000313" key="8">
    <source>
        <dbReference type="Proteomes" id="UP000631114"/>
    </source>
</evidence>
<dbReference type="PANTHER" id="PTHR21596">
    <property type="entry name" value="RIBONUCLEASE P SUBUNIT P38"/>
    <property type="match status" value="1"/>
</dbReference>
<evidence type="ECO:0000256" key="3">
    <source>
        <dbReference type="SAM" id="Coils"/>
    </source>
</evidence>
<dbReference type="AlphaFoldDB" id="A0A835ICI7"/>
<evidence type="ECO:0000259" key="5">
    <source>
        <dbReference type="Pfam" id="PF03469"/>
    </source>
</evidence>
<keyword evidence="2" id="KW-0943">RNA-mediated gene silencing</keyword>
<name>A0A835ICI7_9MAGN</name>
<dbReference type="InterPro" id="IPR005380">
    <property type="entry name" value="XS_domain"/>
</dbReference>
<dbReference type="Gene3D" id="3.30.70.2890">
    <property type="entry name" value="XS domain"/>
    <property type="match status" value="1"/>
</dbReference>
<dbReference type="InterPro" id="IPR005381">
    <property type="entry name" value="Znf-XS_domain"/>
</dbReference>
<feature type="coiled-coil region" evidence="3">
    <location>
        <begin position="250"/>
        <end position="479"/>
    </location>
</feature>
<proteinExistence type="predicted"/>
<dbReference type="OrthoDB" id="1892195at2759"/>
<dbReference type="Proteomes" id="UP000631114">
    <property type="component" value="Unassembled WGS sequence"/>
</dbReference>
<evidence type="ECO:0000259" key="4">
    <source>
        <dbReference type="Pfam" id="PF03468"/>
    </source>
</evidence>
<organism evidence="7 8">
    <name type="scientific">Coptis chinensis</name>
    <dbReference type="NCBI Taxonomy" id="261450"/>
    <lineage>
        <taxon>Eukaryota</taxon>
        <taxon>Viridiplantae</taxon>
        <taxon>Streptophyta</taxon>
        <taxon>Embryophyta</taxon>
        <taxon>Tracheophyta</taxon>
        <taxon>Spermatophyta</taxon>
        <taxon>Magnoliopsida</taxon>
        <taxon>Ranunculales</taxon>
        <taxon>Ranunculaceae</taxon>
        <taxon>Coptidoideae</taxon>
        <taxon>Coptis</taxon>
    </lineage>
</organism>
<feature type="domain" description="Factor of DNA methylation 1-5/IDN2" evidence="5">
    <location>
        <begin position="493"/>
        <end position="591"/>
    </location>
</feature>
<evidence type="ECO:0000313" key="7">
    <source>
        <dbReference type="EMBL" id="KAF9613333.1"/>
    </source>
</evidence>